<proteinExistence type="predicted"/>
<dbReference type="AlphaFoldDB" id="A0A3R7L4H6"/>
<dbReference type="GeneID" id="40327344"/>
<organism evidence="1 2">
    <name type="scientific">Trypanosoma rangeli</name>
    <dbReference type="NCBI Taxonomy" id="5698"/>
    <lineage>
        <taxon>Eukaryota</taxon>
        <taxon>Discoba</taxon>
        <taxon>Euglenozoa</taxon>
        <taxon>Kinetoplastea</taxon>
        <taxon>Metakinetoplastina</taxon>
        <taxon>Trypanosomatida</taxon>
        <taxon>Trypanosomatidae</taxon>
        <taxon>Trypanosoma</taxon>
        <taxon>Herpetosoma</taxon>
    </lineage>
</organism>
<comment type="caution">
    <text evidence="1">The sequence shown here is derived from an EMBL/GenBank/DDBJ whole genome shotgun (WGS) entry which is preliminary data.</text>
</comment>
<evidence type="ECO:0000313" key="2">
    <source>
        <dbReference type="Proteomes" id="UP000283634"/>
    </source>
</evidence>
<dbReference type="RefSeq" id="XP_029239821.1">
    <property type="nucleotide sequence ID" value="XM_029380384.1"/>
</dbReference>
<dbReference type="Proteomes" id="UP000283634">
    <property type="component" value="Unassembled WGS sequence"/>
</dbReference>
<protein>
    <submittedName>
        <fullName evidence="1">Uncharacterized protein</fullName>
    </submittedName>
</protein>
<sequence length="135" mass="14628">MGGGVAACIFGGPPNASSRAASFPPQPDPNVSGRFLLLRPPGNDSTGAAHARRARVLFSHPFLATAVWPFGERAVDHSSERAVRPALGESWATRHWDFLGAWNERGKVRLRWASDCATHAAGWDSGIQKRTEKNK</sequence>
<gene>
    <name evidence="1" type="ORF">TraAM80_03411</name>
</gene>
<dbReference type="EMBL" id="MKGL01000086">
    <property type="protein sequence ID" value="RNF07436.1"/>
    <property type="molecule type" value="Genomic_DNA"/>
</dbReference>
<reference evidence="1 2" key="1">
    <citation type="journal article" date="2018" name="BMC Genomics">
        <title>Genomic comparison of Trypanosoma conorhini and Trypanosoma rangeli to Trypanosoma cruzi strains of high and low virulence.</title>
        <authorList>
            <person name="Bradwell K.R."/>
            <person name="Koparde V.N."/>
            <person name="Matveyev A.V."/>
            <person name="Serrano M.G."/>
            <person name="Alves J.M."/>
            <person name="Parikh H."/>
            <person name="Huang B."/>
            <person name="Lee V."/>
            <person name="Espinosa-Alvarez O."/>
            <person name="Ortiz P.A."/>
            <person name="Costa-Martins A.G."/>
            <person name="Teixeira M.M."/>
            <person name="Buck G.A."/>
        </authorList>
    </citation>
    <scope>NUCLEOTIDE SEQUENCE [LARGE SCALE GENOMIC DNA]</scope>
    <source>
        <strain evidence="1 2">AM80</strain>
    </source>
</reference>
<accession>A0A3R7L4H6</accession>
<name>A0A3R7L4H6_TRYRA</name>
<evidence type="ECO:0000313" key="1">
    <source>
        <dbReference type="EMBL" id="RNF07436.1"/>
    </source>
</evidence>
<keyword evidence="2" id="KW-1185">Reference proteome</keyword>